<evidence type="ECO:0000256" key="8">
    <source>
        <dbReference type="ARBA" id="ARBA00023268"/>
    </source>
</evidence>
<evidence type="ECO:0000256" key="3">
    <source>
        <dbReference type="ARBA" id="ARBA00022516"/>
    </source>
</evidence>
<sequence>MGCTIIGCGKKLPKLDVANDELSKLVDTSDEWISTRTGIRSRRVCVNETNVDLAECAARQALGWEEDGWAARRIAPEKIDLVIFSTVTPDALLPTGAAAIRRRLGLVNAAALDMNAACTGFIYGLTIAESMMAAAAPGAPGAAGRNPIRHALVIGSERLSRIIDWNDRNTCVLFGDGAGAAVVEWDETKPGILSWFIRNDDDVDNALTCMNAFDTPQPFTEAGIDPAALELPDPSFASIHDEYEQTERIAAGAPHQVLHMHGQKVFKFATKAMPDAVEEVLRRAGLGIDDVKLIVPHQANERIIRYAAKRMKLPLERFQMSIAHRGNSSSACIPMTLCDAYEEGRIQPGDNVVLVGFGGGFTSGAVLFQA</sequence>
<comment type="caution">
    <text evidence="11">The sequence shown here is derived from an EMBL/GenBank/DDBJ whole genome shotgun (WGS) entry which is preliminary data.</text>
</comment>
<reference evidence="11 12" key="1">
    <citation type="submission" date="2019-01" db="EMBL/GenBank/DDBJ databases">
        <title>Senegalimassilia sp. nov. KGMB04484 isolated human feces.</title>
        <authorList>
            <person name="Han K.-I."/>
            <person name="Kim J.-S."/>
            <person name="Lee K.C."/>
            <person name="Suh M.K."/>
            <person name="Eom M.K."/>
            <person name="Lee J.H."/>
            <person name="Park S.-H."/>
            <person name="Kang S.W."/>
            <person name="Park J.-E."/>
            <person name="Oh B.S."/>
            <person name="Yu S.Y."/>
            <person name="Choi S.-H."/>
            <person name="Lee D.H."/>
            <person name="Yoon H."/>
            <person name="Kim B.-Y."/>
            <person name="Lee J.H."/>
            <person name="Lee J.-S."/>
        </authorList>
    </citation>
    <scope>NUCLEOTIDE SEQUENCE [LARGE SCALE GENOMIC DNA]</scope>
    <source>
        <strain evidence="11 12">KGMB04484</strain>
    </source>
</reference>
<evidence type="ECO:0000256" key="6">
    <source>
        <dbReference type="ARBA" id="ARBA00023098"/>
    </source>
</evidence>
<dbReference type="Pfam" id="PF08545">
    <property type="entry name" value="ACP_syn_III"/>
    <property type="match status" value="1"/>
</dbReference>
<dbReference type="AlphaFoldDB" id="A0A4Q2K363"/>
<keyword evidence="5" id="KW-0276">Fatty acid metabolism</keyword>
<dbReference type="InterPro" id="IPR016039">
    <property type="entry name" value="Thiolase-like"/>
</dbReference>
<dbReference type="Gene3D" id="3.40.47.10">
    <property type="match status" value="1"/>
</dbReference>
<feature type="domain" description="Beta-ketoacyl-[acyl-carrier-protein] synthase III N-terminal" evidence="10">
    <location>
        <begin position="112"/>
        <end position="199"/>
    </location>
</feature>
<evidence type="ECO:0000259" key="9">
    <source>
        <dbReference type="Pfam" id="PF08541"/>
    </source>
</evidence>
<dbReference type="GO" id="GO:0006633">
    <property type="term" value="P:fatty acid biosynthetic process"/>
    <property type="evidence" value="ECO:0007669"/>
    <property type="project" value="UniProtKB-KW"/>
</dbReference>
<evidence type="ECO:0000259" key="10">
    <source>
        <dbReference type="Pfam" id="PF08545"/>
    </source>
</evidence>
<dbReference type="InterPro" id="IPR013747">
    <property type="entry name" value="ACP_syn_III_C"/>
</dbReference>
<keyword evidence="12" id="KW-1185">Reference proteome</keyword>
<keyword evidence="3" id="KW-0444">Lipid biosynthesis</keyword>
<comment type="pathway">
    <text evidence="1">Lipid metabolism.</text>
</comment>
<keyword evidence="4" id="KW-0808">Transferase</keyword>
<dbReference type="PANTHER" id="PTHR43091:SF1">
    <property type="entry name" value="BETA-KETOACYL-[ACYL-CARRIER-PROTEIN] SYNTHASE III, CHLOROPLASTIC"/>
    <property type="match status" value="1"/>
</dbReference>
<dbReference type="CDD" id="cd00830">
    <property type="entry name" value="KAS_III"/>
    <property type="match status" value="1"/>
</dbReference>
<feature type="domain" description="Beta-ketoacyl-[acyl-carrier-protein] synthase III C-terminal" evidence="9">
    <location>
        <begin position="281"/>
        <end position="369"/>
    </location>
</feature>
<evidence type="ECO:0000256" key="7">
    <source>
        <dbReference type="ARBA" id="ARBA00023160"/>
    </source>
</evidence>
<dbReference type="Pfam" id="PF08541">
    <property type="entry name" value="ACP_syn_III_C"/>
    <property type="match status" value="1"/>
</dbReference>
<evidence type="ECO:0000256" key="1">
    <source>
        <dbReference type="ARBA" id="ARBA00005189"/>
    </source>
</evidence>
<evidence type="ECO:0000313" key="12">
    <source>
        <dbReference type="Proteomes" id="UP000293345"/>
    </source>
</evidence>
<dbReference type="SUPFAM" id="SSF53901">
    <property type="entry name" value="Thiolase-like"/>
    <property type="match status" value="1"/>
</dbReference>
<keyword evidence="6" id="KW-0443">Lipid metabolism</keyword>
<dbReference type="PANTHER" id="PTHR43091">
    <property type="entry name" value="3-OXOACYL-[ACYL-CARRIER-PROTEIN] SYNTHASE"/>
    <property type="match status" value="1"/>
</dbReference>
<accession>A0A4Q2K363</accession>
<proteinExistence type="inferred from homology"/>
<organism evidence="11 12">
    <name type="scientific">Senegalimassilia faecalis</name>
    <dbReference type="NCBI Taxonomy" id="2509433"/>
    <lineage>
        <taxon>Bacteria</taxon>
        <taxon>Bacillati</taxon>
        <taxon>Actinomycetota</taxon>
        <taxon>Coriobacteriia</taxon>
        <taxon>Coriobacteriales</taxon>
        <taxon>Coriobacteriaceae</taxon>
        <taxon>Senegalimassilia</taxon>
    </lineage>
</organism>
<dbReference type="OrthoDB" id="9815506at2"/>
<dbReference type="Proteomes" id="UP000293345">
    <property type="component" value="Unassembled WGS sequence"/>
</dbReference>
<dbReference type="NCBIfam" id="NF006829">
    <property type="entry name" value="PRK09352.1"/>
    <property type="match status" value="1"/>
</dbReference>
<dbReference type="InterPro" id="IPR013751">
    <property type="entry name" value="ACP_syn_III_N"/>
</dbReference>
<keyword evidence="7" id="KW-0275">Fatty acid biosynthesis</keyword>
<keyword evidence="8" id="KW-0511">Multifunctional enzyme</keyword>
<evidence type="ECO:0000256" key="5">
    <source>
        <dbReference type="ARBA" id="ARBA00022832"/>
    </source>
</evidence>
<comment type="similarity">
    <text evidence="2">Belongs to the thiolase-like superfamily. FabH family.</text>
</comment>
<protein>
    <submittedName>
        <fullName evidence="11">Ketoacyl-ACP synthase III</fullName>
    </submittedName>
</protein>
<name>A0A4Q2K363_9ACTN</name>
<evidence type="ECO:0000313" key="11">
    <source>
        <dbReference type="EMBL" id="RXZ53692.1"/>
    </source>
</evidence>
<dbReference type="EMBL" id="SDPW01000001">
    <property type="protein sequence ID" value="RXZ53692.1"/>
    <property type="molecule type" value="Genomic_DNA"/>
</dbReference>
<gene>
    <name evidence="11" type="ORF">ET524_03685</name>
</gene>
<dbReference type="GO" id="GO:0004315">
    <property type="term" value="F:3-oxoacyl-[acyl-carrier-protein] synthase activity"/>
    <property type="evidence" value="ECO:0007669"/>
    <property type="project" value="InterPro"/>
</dbReference>
<evidence type="ECO:0000256" key="4">
    <source>
        <dbReference type="ARBA" id="ARBA00022679"/>
    </source>
</evidence>
<evidence type="ECO:0000256" key="2">
    <source>
        <dbReference type="ARBA" id="ARBA00008642"/>
    </source>
</evidence>
<dbReference type="RefSeq" id="WP_129423386.1">
    <property type="nucleotide sequence ID" value="NZ_SDPW01000001.1"/>
</dbReference>